<dbReference type="EMBL" id="NFLJ01000021">
    <property type="protein sequence ID" value="OUQ34024.1"/>
    <property type="molecule type" value="Genomic_DNA"/>
</dbReference>
<dbReference type="OrthoDB" id="1669200at2"/>
<comment type="caution">
    <text evidence="2">The sequence shown here is derived from an EMBL/GenBank/DDBJ whole genome shotgun (WGS) entry which is preliminary data.</text>
</comment>
<accession>A0A1Y4SVU2</accession>
<reference evidence="2 3" key="1">
    <citation type="journal article" date="2018" name="BMC Genomics">
        <title>Whole genome sequencing and function prediction of 133 gut anaerobes isolated from chicken caecum in pure cultures.</title>
        <authorList>
            <person name="Medvecky M."/>
            <person name="Cejkova D."/>
            <person name="Polansky O."/>
            <person name="Karasova D."/>
            <person name="Kubasova T."/>
            <person name="Cizek A."/>
            <person name="Rychlik I."/>
        </authorList>
    </citation>
    <scope>NUCLEOTIDE SEQUENCE [LARGE SCALE GENOMIC DNA]</scope>
    <source>
        <strain evidence="2 3">An13</strain>
    </source>
</reference>
<evidence type="ECO:0000313" key="3">
    <source>
        <dbReference type="Proteomes" id="UP000195305"/>
    </source>
</evidence>
<dbReference type="RefSeq" id="WP_087358260.1">
    <property type="nucleotide sequence ID" value="NZ_NFLJ01000021.1"/>
</dbReference>
<feature type="domain" description="HPt" evidence="1">
    <location>
        <begin position="41"/>
        <end position="105"/>
    </location>
</feature>
<gene>
    <name evidence="2" type="ORF">B5E75_08180</name>
</gene>
<evidence type="ECO:0000259" key="1">
    <source>
        <dbReference type="Pfam" id="PF01627"/>
    </source>
</evidence>
<dbReference type="AlphaFoldDB" id="A0A1Y4SVU2"/>
<keyword evidence="3" id="KW-1185">Reference proteome</keyword>
<organism evidence="2 3">
    <name type="scientific">Massilimicrobiota timonensis</name>
    <dbReference type="NCBI Taxonomy" id="1776392"/>
    <lineage>
        <taxon>Bacteria</taxon>
        <taxon>Bacillati</taxon>
        <taxon>Bacillota</taxon>
        <taxon>Erysipelotrichia</taxon>
        <taxon>Erysipelotrichales</taxon>
        <taxon>Erysipelotrichaceae</taxon>
        <taxon>Massilimicrobiota</taxon>
    </lineage>
</organism>
<sequence length="115" mass="13547">MTIQTFYEVIGEDYEDVFNRFMMESLVVKFVKKFIEDPTFDMLEQSLENHDVQEAIRASHTFKGICDNMGFVKLKNQSEKITELLKAGAFQEVKKLLPAFKQEYQWIIENAQKLL</sequence>
<dbReference type="Pfam" id="PF01627">
    <property type="entry name" value="Hpt"/>
    <property type="match status" value="1"/>
</dbReference>
<dbReference type="Proteomes" id="UP000195305">
    <property type="component" value="Unassembled WGS sequence"/>
</dbReference>
<dbReference type="InterPro" id="IPR008207">
    <property type="entry name" value="Sig_transdc_His_kin_Hpt_dom"/>
</dbReference>
<protein>
    <recommendedName>
        <fullName evidence="1">HPt domain-containing protein</fullName>
    </recommendedName>
</protein>
<dbReference type="InterPro" id="IPR036641">
    <property type="entry name" value="HPT_dom_sf"/>
</dbReference>
<name>A0A1Y4SVU2_9FIRM</name>
<dbReference type="GO" id="GO:0000160">
    <property type="term" value="P:phosphorelay signal transduction system"/>
    <property type="evidence" value="ECO:0007669"/>
    <property type="project" value="InterPro"/>
</dbReference>
<dbReference type="SUPFAM" id="SSF47226">
    <property type="entry name" value="Histidine-containing phosphotransfer domain, HPT domain"/>
    <property type="match status" value="1"/>
</dbReference>
<evidence type="ECO:0000313" key="2">
    <source>
        <dbReference type="EMBL" id="OUQ34024.1"/>
    </source>
</evidence>
<dbReference type="Gene3D" id="1.20.120.160">
    <property type="entry name" value="HPT domain"/>
    <property type="match status" value="1"/>
</dbReference>
<proteinExistence type="predicted"/>